<dbReference type="KEGG" id="vzi:G5S32_17990"/>
<proteinExistence type="inferred from homology"/>
<reference evidence="13 14" key="1">
    <citation type="submission" date="2020-02" db="EMBL/GenBank/DDBJ databases">
        <title>A complete genome of a marine bacterium Vibrio sp. ZWAL4003 isolated from the mangrove sediment with the ability to degrade polysaccharides.</title>
        <authorList>
            <person name="Wu J."/>
            <person name="Qu W."/>
            <person name="Zeng R."/>
        </authorList>
    </citation>
    <scope>NUCLEOTIDE SEQUENCE [LARGE SCALE GENOMIC DNA]</scope>
    <source>
        <strain evidence="13 14">ZWAL4003</strain>
    </source>
</reference>
<dbReference type="InterPro" id="IPR037682">
    <property type="entry name" value="TonB_C"/>
</dbReference>
<keyword evidence="3" id="KW-0813">Transport</keyword>
<dbReference type="Gene3D" id="3.30.1150.10">
    <property type="match status" value="1"/>
</dbReference>
<dbReference type="AlphaFoldDB" id="A0A6G7CP52"/>
<keyword evidence="9 11" id="KW-0472">Membrane</keyword>
<gene>
    <name evidence="13" type="ORF">G5S32_17990</name>
</gene>
<keyword evidence="8 11" id="KW-1133">Transmembrane helix</keyword>
<dbReference type="NCBIfam" id="TIGR01352">
    <property type="entry name" value="tonB_Cterm"/>
    <property type="match status" value="1"/>
</dbReference>
<feature type="compositionally biased region" description="Basic and acidic residues" evidence="10">
    <location>
        <begin position="120"/>
        <end position="141"/>
    </location>
</feature>
<dbReference type="InterPro" id="IPR051045">
    <property type="entry name" value="TonB-dependent_transducer"/>
</dbReference>
<dbReference type="PANTHER" id="PTHR33446">
    <property type="entry name" value="PROTEIN TONB-RELATED"/>
    <property type="match status" value="1"/>
</dbReference>
<accession>A0A6G7CP52</accession>
<sequence length="289" mass="32108">MSDLLRETKVSVSKATLVSIGLHIVVIFAIWCEWTSVQTAAHKAPAAKISVGIRAASVGQVAQNAVNPQKKIVEVTEPVIEPKPEQPLEKKTKFVEKPKPIESKPKPVPAKLVQSTETKVVPKREDKQVEVKKPDKKVKENKAEPVIVPKPIEITPPQAKQVAQLNGSQGISGSADAKMKVQETGKSNQHVGDPNTAIFDVTLRQHLMKFKEYPRSLKLKRKEGTVEVLFTINNKGELLSSKILSRKGHRDFEKGIAGIFERAKPLPVPSSEAQWVTREYRLVFNFELN</sequence>
<dbReference type="GO" id="GO:0005886">
    <property type="term" value="C:plasma membrane"/>
    <property type="evidence" value="ECO:0007669"/>
    <property type="project" value="UniProtKB-SubCell"/>
</dbReference>
<evidence type="ECO:0000256" key="9">
    <source>
        <dbReference type="ARBA" id="ARBA00023136"/>
    </source>
</evidence>
<evidence type="ECO:0000256" key="10">
    <source>
        <dbReference type="SAM" id="MobiDB-lite"/>
    </source>
</evidence>
<feature type="domain" description="TonB C-terminal" evidence="12">
    <location>
        <begin position="198"/>
        <end position="289"/>
    </location>
</feature>
<dbReference type="PROSITE" id="PS52015">
    <property type="entry name" value="TONB_CTD"/>
    <property type="match status" value="1"/>
</dbReference>
<dbReference type="SUPFAM" id="SSF74653">
    <property type="entry name" value="TolA/TonB C-terminal domain"/>
    <property type="match status" value="1"/>
</dbReference>
<evidence type="ECO:0000256" key="2">
    <source>
        <dbReference type="ARBA" id="ARBA00006555"/>
    </source>
</evidence>
<name>A0A6G7CP52_9VIBR</name>
<dbReference type="GO" id="GO:0015031">
    <property type="term" value="P:protein transport"/>
    <property type="evidence" value="ECO:0007669"/>
    <property type="project" value="UniProtKB-KW"/>
</dbReference>
<dbReference type="GO" id="GO:0055085">
    <property type="term" value="P:transmembrane transport"/>
    <property type="evidence" value="ECO:0007669"/>
    <property type="project" value="InterPro"/>
</dbReference>
<evidence type="ECO:0000259" key="12">
    <source>
        <dbReference type="PROSITE" id="PS52015"/>
    </source>
</evidence>
<keyword evidence="4" id="KW-1003">Cell membrane</keyword>
<feature type="transmembrane region" description="Helical" evidence="11">
    <location>
        <begin position="12"/>
        <end position="31"/>
    </location>
</feature>
<dbReference type="Proteomes" id="UP000503003">
    <property type="component" value="Chromosome 2"/>
</dbReference>
<organism evidence="13 14">
    <name type="scientific">Vibrio ziniensis</name>
    <dbReference type="NCBI Taxonomy" id="2711221"/>
    <lineage>
        <taxon>Bacteria</taxon>
        <taxon>Pseudomonadati</taxon>
        <taxon>Pseudomonadota</taxon>
        <taxon>Gammaproteobacteria</taxon>
        <taxon>Vibrionales</taxon>
        <taxon>Vibrionaceae</taxon>
        <taxon>Vibrio</taxon>
    </lineage>
</organism>
<keyword evidence="6 11" id="KW-0812">Transmembrane</keyword>
<evidence type="ECO:0000256" key="11">
    <source>
        <dbReference type="SAM" id="Phobius"/>
    </source>
</evidence>
<evidence type="ECO:0000313" key="13">
    <source>
        <dbReference type="EMBL" id="QIH43872.1"/>
    </source>
</evidence>
<keyword evidence="5" id="KW-0997">Cell inner membrane</keyword>
<dbReference type="RefSeq" id="WP_165313538.1">
    <property type="nucleotide sequence ID" value="NZ_CP049332.1"/>
</dbReference>
<dbReference type="InterPro" id="IPR006260">
    <property type="entry name" value="TonB/TolA_C"/>
</dbReference>
<feature type="region of interest" description="Disordered" evidence="10">
    <location>
        <begin position="99"/>
        <end position="141"/>
    </location>
</feature>
<evidence type="ECO:0000256" key="6">
    <source>
        <dbReference type="ARBA" id="ARBA00022692"/>
    </source>
</evidence>
<evidence type="ECO:0000256" key="3">
    <source>
        <dbReference type="ARBA" id="ARBA00022448"/>
    </source>
</evidence>
<evidence type="ECO:0000256" key="7">
    <source>
        <dbReference type="ARBA" id="ARBA00022927"/>
    </source>
</evidence>
<protein>
    <submittedName>
        <fullName evidence="13">Energy transducer TonB</fullName>
    </submittedName>
</protein>
<evidence type="ECO:0000256" key="8">
    <source>
        <dbReference type="ARBA" id="ARBA00022989"/>
    </source>
</evidence>
<evidence type="ECO:0000256" key="4">
    <source>
        <dbReference type="ARBA" id="ARBA00022475"/>
    </source>
</evidence>
<evidence type="ECO:0000313" key="14">
    <source>
        <dbReference type="Proteomes" id="UP000503003"/>
    </source>
</evidence>
<evidence type="ECO:0000256" key="5">
    <source>
        <dbReference type="ARBA" id="ARBA00022519"/>
    </source>
</evidence>
<dbReference type="Pfam" id="PF03544">
    <property type="entry name" value="TonB_C"/>
    <property type="match status" value="1"/>
</dbReference>
<keyword evidence="14" id="KW-1185">Reference proteome</keyword>
<comment type="subcellular location">
    <subcellularLocation>
        <location evidence="1">Cell inner membrane</location>
        <topology evidence="1">Single-pass membrane protein</topology>
        <orientation evidence="1">Periplasmic side</orientation>
    </subcellularLocation>
</comment>
<comment type="similarity">
    <text evidence="2">Belongs to the TonB family.</text>
</comment>
<keyword evidence="7" id="KW-0653">Protein transport</keyword>
<evidence type="ECO:0000256" key="1">
    <source>
        <dbReference type="ARBA" id="ARBA00004383"/>
    </source>
</evidence>
<dbReference type="EMBL" id="CP049332">
    <property type="protein sequence ID" value="QIH43872.1"/>
    <property type="molecule type" value="Genomic_DNA"/>
</dbReference>